<evidence type="ECO:0000256" key="2">
    <source>
        <dbReference type="SAM" id="MobiDB-lite"/>
    </source>
</evidence>
<dbReference type="SMART" id="SM00471">
    <property type="entry name" value="HDc"/>
    <property type="match status" value="1"/>
</dbReference>
<dbReference type="Proteomes" id="UP001597417">
    <property type="component" value="Unassembled WGS sequence"/>
</dbReference>
<reference evidence="5" key="1">
    <citation type="journal article" date="2019" name="Int. J. Syst. Evol. Microbiol.">
        <title>The Global Catalogue of Microorganisms (GCM) 10K type strain sequencing project: providing services to taxonomists for standard genome sequencing and annotation.</title>
        <authorList>
            <consortium name="The Broad Institute Genomics Platform"/>
            <consortium name="The Broad Institute Genome Sequencing Center for Infectious Disease"/>
            <person name="Wu L."/>
            <person name="Ma J."/>
        </authorList>
    </citation>
    <scope>NUCLEOTIDE SEQUENCE [LARGE SCALE GENOMIC DNA]</scope>
    <source>
        <strain evidence="5">CGMCC 4.7645</strain>
    </source>
</reference>
<dbReference type="PROSITE" id="PS51831">
    <property type="entry name" value="HD"/>
    <property type="match status" value="1"/>
</dbReference>
<dbReference type="RefSeq" id="WP_378262532.1">
    <property type="nucleotide sequence ID" value="NZ_JBHUKR010000004.1"/>
</dbReference>
<sequence>MQSDLRAARRDTVPFGTDATAVTAETDASTQVGCGLYPPSFGRIGTGAEAAWPDLVSNPFRADRDRIVGSPFFARLGGVTQVVSAAGSGLLHNRLTHSLKVAQVARAIAERLLAGVDSAELIGKLGGLDADVAEAAALAHDLGHPPFGHLGEQVLDRVARHRFGLADGFEGNAQTFRILTTTDVRGPSRVGLDLTAAVRAAVLKYPWARLHRPHPHPATLRVPPRGAAEPADAQGTGSGKFSAYSTELDDVEQARSPFAGLIEPWQQTVEASVMDTADDIAYAIHDLQDFHRIGVLQHAPVATELGEWLSQALELAGLDDATLTAQARRPGRSLELLRRRMHAKDSWIVDDEAFTAAVARVRRELADGLLAAAFDGSVEAEQAIAAFSARWTSRLVEGVVVLPSPTTRSGHVTLRPAQWHEVQVLKFVHRQFVLLRPELALHQRGQAGLITALVDALDAWLGDRDEVSRLPRRLHDLVELAHAEFGDLAARAPELLVGATGEPVTGADAVRGLARGRAVVDFVASLTDKQAVTLLDALSGRSSQPWSDSFVL</sequence>
<evidence type="ECO:0000313" key="5">
    <source>
        <dbReference type="Proteomes" id="UP001597417"/>
    </source>
</evidence>
<comment type="caution">
    <text evidence="4">The sequence shown here is derived from an EMBL/GenBank/DDBJ whole genome shotgun (WGS) entry which is preliminary data.</text>
</comment>
<gene>
    <name evidence="4" type="ORF">ACFSXZ_07220</name>
</gene>
<feature type="domain" description="HD" evidence="3">
    <location>
        <begin position="94"/>
        <end position="283"/>
    </location>
</feature>
<evidence type="ECO:0000256" key="1">
    <source>
        <dbReference type="ARBA" id="ARBA00022801"/>
    </source>
</evidence>
<dbReference type="InterPro" id="IPR003607">
    <property type="entry name" value="HD/PDEase_dom"/>
</dbReference>
<dbReference type="Gene3D" id="1.10.3210.10">
    <property type="entry name" value="Hypothetical protein af1432"/>
    <property type="match status" value="1"/>
</dbReference>
<accession>A0ABW5FPJ0</accession>
<evidence type="ECO:0000259" key="3">
    <source>
        <dbReference type="PROSITE" id="PS51831"/>
    </source>
</evidence>
<feature type="region of interest" description="Disordered" evidence="2">
    <location>
        <begin position="215"/>
        <end position="242"/>
    </location>
</feature>
<protein>
    <submittedName>
        <fullName evidence="4">Deoxyguanosinetriphosphate triphosphohydrolase family protein</fullName>
    </submittedName>
</protein>
<dbReference type="Pfam" id="PF01966">
    <property type="entry name" value="HD"/>
    <property type="match status" value="1"/>
</dbReference>
<dbReference type="EMBL" id="JBHUKR010000004">
    <property type="protein sequence ID" value="MFD2416114.1"/>
    <property type="molecule type" value="Genomic_DNA"/>
</dbReference>
<dbReference type="InterPro" id="IPR050135">
    <property type="entry name" value="dGTPase-like"/>
</dbReference>
<dbReference type="PANTHER" id="PTHR11373:SF4">
    <property type="entry name" value="DEOXYNUCLEOSIDE TRIPHOSPHATE TRIPHOSPHOHYDROLASE SAMHD1"/>
    <property type="match status" value="1"/>
</dbReference>
<keyword evidence="5" id="KW-1185">Reference proteome</keyword>
<proteinExistence type="predicted"/>
<dbReference type="CDD" id="cd00077">
    <property type="entry name" value="HDc"/>
    <property type="match status" value="1"/>
</dbReference>
<dbReference type="InterPro" id="IPR006674">
    <property type="entry name" value="HD_domain"/>
</dbReference>
<evidence type="ECO:0000313" key="4">
    <source>
        <dbReference type="EMBL" id="MFD2416114.1"/>
    </source>
</evidence>
<dbReference type="PANTHER" id="PTHR11373">
    <property type="entry name" value="DEOXYNUCLEOSIDE TRIPHOSPHATE TRIPHOSPHOHYDROLASE"/>
    <property type="match status" value="1"/>
</dbReference>
<organism evidence="4 5">
    <name type="scientific">Amycolatopsis pigmentata</name>
    <dbReference type="NCBI Taxonomy" id="450801"/>
    <lineage>
        <taxon>Bacteria</taxon>
        <taxon>Bacillati</taxon>
        <taxon>Actinomycetota</taxon>
        <taxon>Actinomycetes</taxon>
        <taxon>Pseudonocardiales</taxon>
        <taxon>Pseudonocardiaceae</taxon>
        <taxon>Amycolatopsis</taxon>
    </lineage>
</organism>
<dbReference type="InterPro" id="IPR006261">
    <property type="entry name" value="dGTPase"/>
</dbReference>
<dbReference type="NCBIfam" id="TIGR01353">
    <property type="entry name" value="dGTP_triPase"/>
    <property type="match status" value="1"/>
</dbReference>
<name>A0ABW5FPJ0_9PSEU</name>
<keyword evidence="1" id="KW-0378">Hydrolase</keyword>
<dbReference type="SUPFAM" id="SSF109604">
    <property type="entry name" value="HD-domain/PDEase-like"/>
    <property type="match status" value="1"/>
</dbReference>